<dbReference type="PANTHER" id="PTHR24170">
    <property type="entry name" value="ANKYRIN REPEAT DOMAIN-CONTAINING PROTEIN 27"/>
    <property type="match status" value="1"/>
</dbReference>
<sequence length="502" mass="56650">MAEQDDLEFNPMYKCLQTRFRGEFEIAQDNCYLVCIPQTASLVGVSISLGLVQTHLLKPSPMLKDHYISTDKDNSKTISVEDGIITCLEGFRQQDTVRVLSEELGYNKNYKPFKMLIIERPLEGARKGRRGSAGLSDEFLTPRTTYAENCKFLSLFHENRAQLSNMQMKISEFNQTYMILPGYLMDTACKLRGIWEHSRLAFSETNNYIRLQSDSRLEEAITVALESYIMGGVHTKVFKAVCQQMAEDDQVLYRRVQELQGVKANQLGVKKDFCCPLPAAVVELARLDGINNPQEKLLCLKSTLDAITDEVSAYLRMNLAPGYSLPCLTSDELIPLQVLVISQAKCQYLASNLFYMEHFHWVKSDHNDVGYTLVSFKAAMEYMKNTDFTKIMGSQKLKKEMTVEELMAEYNSNFDQDPELQNASPLARSTIGNITRMMEKTTVSSDSEGHKTIYAGKPAVTKPRTSANPVPDVVPHSEKPVLGDFLSALQNDVLDCTYGKLD</sequence>
<accession>A0A8B8A0J9</accession>
<dbReference type="OrthoDB" id="411646at2759"/>
<dbReference type="GO" id="GO:0097422">
    <property type="term" value="C:tubular endosome"/>
    <property type="evidence" value="ECO:0007669"/>
    <property type="project" value="TreeGrafter"/>
</dbReference>
<dbReference type="SUPFAM" id="SSF109993">
    <property type="entry name" value="VPS9 domain"/>
    <property type="match status" value="1"/>
</dbReference>
<dbReference type="GO" id="GO:0005886">
    <property type="term" value="C:plasma membrane"/>
    <property type="evidence" value="ECO:0007669"/>
    <property type="project" value="TreeGrafter"/>
</dbReference>
<dbReference type="OMA" id="VCIPQTA"/>
<dbReference type="InterPro" id="IPR003123">
    <property type="entry name" value="VPS9"/>
</dbReference>
<gene>
    <name evidence="3" type="primary">LOC110990038</name>
</gene>
<protein>
    <submittedName>
        <fullName evidence="3">Ankyrin repeat domain-containing protein 27-like</fullName>
    </submittedName>
</protein>
<organism evidence="2 3">
    <name type="scientific">Acanthaster planci</name>
    <name type="common">Crown-of-thorns starfish</name>
    <dbReference type="NCBI Taxonomy" id="133434"/>
    <lineage>
        <taxon>Eukaryota</taxon>
        <taxon>Metazoa</taxon>
        <taxon>Echinodermata</taxon>
        <taxon>Eleutherozoa</taxon>
        <taxon>Asterozoa</taxon>
        <taxon>Asteroidea</taxon>
        <taxon>Valvatacea</taxon>
        <taxon>Valvatida</taxon>
        <taxon>Acanthasteridae</taxon>
        <taxon>Acanthaster</taxon>
    </lineage>
</organism>
<feature type="domain" description="VPS9" evidence="1">
    <location>
        <begin position="246"/>
        <end position="392"/>
    </location>
</feature>
<dbReference type="GO" id="GO:0000149">
    <property type="term" value="F:SNARE binding"/>
    <property type="evidence" value="ECO:0007669"/>
    <property type="project" value="TreeGrafter"/>
</dbReference>
<dbReference type="GO" id="GO:0005769">
    <property type="term" value="C:early endosome"/>
    <property type="evidence" value="ECO:0007669"/>
    <property type="project" value="TreeGrafter"/>
</dbReference>
<dbReference type="KEGG" id="aplc:110990038"/>
<dbReference type="PANTHER" id="PTHR24170:SF1">
    <property type="entry name" value="DOMAIN PROTEIN, PUTATIVE (AFU_ORTHOLOGUE AFUA_1G09870)-RELATED"/>
    <property type="match status" value="1"/>
</dbReference>
<dbReference type="Proteomes" id="UP000694845">
    <property type="component" value="Unplaced"/>
</dbReference>
<dbReference type="GO" id="GO:0005770">
    <property type="term" value="C:late endosome"/>
    <property type="evidence" value="ECO:0007669"/>
    <property type="project" value="TreeGrafter"/>
</dbReference>
<dbReference type="SMART" id="SM00167">
    <property type="entry name" value="VPS9"/>
    <property type="match status" value="1"/>
</dbReference>
<dbReference type="GO" id="GO:0030133">
    <property type="term" value="C:transport vesicle"/>
    <property type="evidence" value="ECO:0007669"/>
    <property type="project" value="TreeGrafter"/>
</dbReference>
<dbReference type="AlphaFoldDB" id="A0A8B8A0J9"/>
<dbReference type="Pfam" id="PF02204">
    <property type="entry name" value="VPS9"/>
    <property type="match status" value="1"/>
</dbReference>
<dbReference type="PROSITE" id="PS51205">
    <property type="entry name" value="VPS9"/>
    <property type="match status" value="1"/>
</dbReference>
<evidence type="ECO:0000259" key="1">
    <source>
        <dbReference type="PROSITE" id="PS51205"/>
    </source>
</evidence>
<dbReference type="GeneID" id="110990038"/>
<dbReference type="GO" id="GO:0005085">
    <property type="term" value="F:guanyl-nucleotide exchange factor activity"/>
    <property type="evidence" value="ECO:0007669"/>
    <property type="project" value="TreeGrafter"/>
</dbReference>
<keyword evidence="2" id="KW-1185">Reference proteome</keyword>
<dbReference type="GO" id="GO:0045022">
    <property type="term" value="P:early endosome to late endosome transport"/>
    <property type="evidence" value="ECO:0007669"/>
    <property type="project" value="TreeGrafter"/>
</dbReference>
<name>A0A8B8A0J9_ACAPL</name>
<dbReference type="InterPro" id="IPR051248">
    <property type="entry name" value="UPF0507/Ank_repeat_27"/>
</dbReference>
<evidence type="ECO:0000313" key="2">
    <source>
        <dbReference type="Proteomes" id="UP000694845"/>
    </source>
</evidence>
<reference evidence="3" key="1">
    <citation type="submission" date="2025-08" db="UniProtKB">
        <authorList>
            <consortium name="RefSeq"/>
        </authorList>
    </citation>
    <scope>IDENTIFICATION</scope>
</reference>
<proteinExistence type="predicted"/>
<dbReference type="InterPro" id="IPR037191">
    <property type="entry name" value="VPS9_dom_sf"/>
</dbReference>
<dbReference type="Gene3D" id="1.20.1050.80">
    <property type="entry name" value="VPS9 domain"/>
    <property type="match status" value="1"/>
</dbReference>
<evidence type="ECO:0000313" key="3">
    <source>
        <dbReference type="RefSeq" id="XP_022110510.1"/>
    </source>
</evidence>
<dbReference type="RefSeq" id="XP_022110510.1">
    <property type="nucleotide sequence ID" value="XM_022254818.1"/>
</dbReference>